<gene>
    <name evidence="1" type="ORF">OYG11_11700</name>
</gene>
<comment type="caution">
    <text evidence="1">The sequence shown here is derived from an EMBL/GenBank/DDBJ whole genome shotgun (WGS) entry which is preliminary data.</text>
</comment>
<feature type="non-terminal residue" evidence="1">
    <location>
        <position position="1"/>
    </location>
</feature>
<proteinExistence type="predicted"/>
<protein>
    <recommendedName>
        <fullName evidence="3">Sugar phosphate isomerase/epimerase</fullName>
    </recommendedName>
</protein>
<dbReference type="SUPFAM" id="SSF51658">
    <property type="entry name" value="Xylose isomerase-like"/>
    <property type="match status" value="1"/>
</dbReference>
<dbReference type="Gene3D" id="3.20.20.150">
    <property type="entry name" value="Divalent-metal-dependent TIM barrel enzymes"/>
    <property type="match status" value="1"/>
</dbReference>
<organism evidence="1 2">
    <name type="scientific">Actinobacillus pleuropneumoniae</name>
    <name type="common">Haemophilus pleuropneumoniae</name>
    <dbReference type="NCBI Taxonomy" id="715"/>
    <lineage>
        <taxon>Bacteria</taxon>
        <taxon>Pseudomonadati</taxon>
        <taxon>Pseudomonadota</taxon>
        <taxon>Gammaproteobacteria</taxon>
        <taxon>Pasteurellales</taxon>
        <taxon>Pasteurellaceae</taxon>
        <taxon>Actinobacillus</taxon>
    </lineage>
</organism>
<feature type="non-terminal residue" evidence="1">
    <location>
        <position position="82"/>
    </location>
</feature>
<dbReference type="InterPro" id="IPR036237">
    <property type="entry name" value="Xyl_isomerase-like_sf"/>
</dbReference>
<evidence type="ECO:0008006" key="3">
    <source>
        <dbReference type="Google" id="ProtNLM"/>
    </source>
</evidence>
<dbReference type="AlphaFoldDB" id="A0A9Q4H7C4"/>
<dbReference type="EMBL" id="JAPQFC010000451">
    <property type="protein sequence ID" value="MCY6524867.1"/>
    <property type="molecule type" value="Genomic_DNA"/>
</dbReference>
<reference evidence="1" key="1">
    <citation type="journal article" date="2021" name="Vet Sci">
        <title>O-Serogroups and Pathovirotypes of Escherichia coli Isolated from Post-Weaning Piglets Showing Diarrhoea and/or Oedema in South Korea.</title>
        <authorList>
            <person name="Byun J.W."/>
            <person name="Moon B.Y."/>
            <person name="Do K.H."/>
            <person name="Lee K."/>
            <person name="Lee H.Y."/>
            <person name="Kim W.I."/>
            <person name="So B."/>
            <person name="Lee W.K."/>
        </authorList>
    </citation>
    <scope>NUCLEOTIDE SEQUENCE</scope>
    <source>
        <strain evidence="1">84/14</strain>
    </source>
</reference>
<reference evidence="1" key="2">
    <citation type="submission" date="2022-12" db="EMBL/GenBank/DDBJ databases">
        <authorList>
            <person name="Kardos G."/>
            <person name="Sarkozi R."/>
            <person name="Laczko L."/>
            <person name="Marton S."/>
            <person name="Makrai L."/>
            <person name="Banyai K."/>
            <person name="Fodor L."/>
        </authorList>
    </citation>
    <scope>NUCLEOTIDE SEQUENCE</scope>
    <source>
        <strain evidence="1">84/14</strain>
    </source>
</reference>
<sequence>GMDIIAAIELLGDHIFHVHAKDTVILPGIATRGVLDSSFGPVPDDPDVRVQTGMEHYCSSWPSDPAWRFVAIGNGHDVTWWT</sequence>
<evidence type="ECO:0000313" key="1">
    <source>
        <dbReference type="EMBL" id="MCY6524867.1"/>
    </source>
</evidence>
<accession>A0A9Q4H7C4</accession>
<name>A0A9Q4H7C4_ACTPL</name>
<evidence type="ECO:0000313" key="2">
    <source>
        <dbReference type="Proteomes" id="UP001077788"/>
    </source>
</evidence>
<dbReference type="Proteomes" id="UP001077788">
    <property type="component" value="Unassembled WGS sequence"/>
</dbReference>